<proteinExistence type="predicted"/>
<dbReference type="Pfam" id="PF08241">
    <property type="entry name" value="Methyltransf_11"/>
    <property type="match status" value="1"/>
</dbReference>
<dbReference type="Proteomes" id="UP000295560">
    <property type="component" value="Unassembled WGS sequence"/>
</dbReference>
<dbReference type="SUPFAM" id="SSF53335">
    <property type="entry name" value="S-adenosyl-L-methionine-dependent methyltransferases"/>
    <property type="match status" value="1"/>
</dbReference>
<keyword evidence="2" id="KW-0808">Transferase</keyword>
<feature type="domain" description="Methyltransferase type 11" evidence="1">
    <location>
        <begin position="128"/>
        <end position="179"/>
    </location>
</feature>
<dbReference type="InterPro" id="IPR013216">
    <property type="entry name" value="Methyltransf_11"/>
</dbReference>
<keyword evidence="3" id="KW-1185">Reference proteome</keyword>
<dbReference type="GO" id="GO:0008757">
    <property type="term" value="F:S-adenosylmethionine-dependent methyltransferase activity"/>
    <property type="evidence" value="ECO:0007669"/>
    <property type="project" value="InterPro"/>
</dbReference>
<reference evidence="2 3" key="1">
    <citation type="submission" date="2019-03" db="EMBL/GenBank/DDBJ databases">
        <title>Sequencing the genomes of 1000 actinobacteria strains.</title>
        <authorList>
            <person name="Klenk H.-P."/>
        </authorList>
    </citation>
    <scope>NUCLEOTIDE SEQUENCE [LARGE SCALE GENOMIC DNA]</scope>
    <source>
        <strain evidence="2 3">DSM 44969</strain>
    </source>
</reference>
<dbReference type="RefSeq" id="WP_132429705.1">
    <property type="nucleotide sequence ID" value="NZ_SMFZ01000002.1"/>
</dbReference>
<dbReference type="Gene3D" id="3.40.50.150">
    <property type="entry name" value="Vaccinia Virus protein VP39"/>
    <property type="match status" value="1"/>
</dbReference>
<evidence type="ECO:0000313" key="3">
    <source>
        <dbReference type="Proteomes" id="UP000295560"/>
    </source>
</evidence>
<dbReference type="OrthoDB" id="9810247at2"/>
<evidence type="ECO:0000313" key="2">
    <source>
        <dbReference type="EMBL" id="TCK20880.1"/>
    </source>
</evidence>
<dbReference type="InterPro" id="IPR029063">
    <property type="entry name" value="SAM-dependent_MTases_sf"/>
</dbReference>
<dbReference type="PANTHER" id="PTHR43591">
    <property type="entry name" value="METHYLTRANSFERASE"/>
    <property type="match status" value="1"/>
</dbReference>
<dbReference type="EMBL" id="SMFZ01000002">
    <property type="protein sequence ID" value="TCK20880.1"/>
    <property type="molecule type" value="Genomic_DNA"/>
</dbReference>
<dbReference type="AlphaFoldDB" id="A0A4R1HKR8"/>
<gene>
    <name evidence="2" type="ORF">EV378_4846</name>
</gene>
<keyword evidence="2" id="KW-0489">Methyltransferase</keyword>
<organism evidence="2 3">
    <name type="scientific">Pseudonocardia endophytica</name>
    <dbReference type="NCBI Taxonomy" id="401976"/>
    <lineage>
        <taxon>Bacteria</taxon>
        <taxon>Bacillati</taxon>
        <taxon>Actinomycetota</taxon>
        <taxon>Actinomycetes</taxon>
        <taxon>Pseudonocardiales</taxon>
        <taxon>Pseudonocardiaceae</taxon>
        <taxon>Pseudonocardia</taxon>
    </lineage>
</organism>
<dbReference type="CDD" id="cd02440">
    <property type="entry name" value="AdoMet_MTases"/>
    <property type="match status" value="1"/>
</dbReference>
<comment type="caution">
    <text evidence="2">The sequence shown here is derived from an EMBL/GenBank/DDBJ whole genome shotgun (WGS) entry which is preliminary data.</text>
</comment>
<dbReference type="GO" id="GO:0032259">
    <property type="term" value="P:methylation"/>
    <property type="evidence" value="ECO:0007669"/>
    <property type="project" value="UniProtKB-KW"/>
</dbReference>
<name>A0A4R1HKR8_PSEEN</name>
<accession>A0A4R1HKR8</accession>
<dbReference type="PANTHER" id="PTHR43591:SF24">
    <property type="entry name" value="2-METHOXY-6-POLYPRENYL-1,4-BENZOQUINOL METHYLASE, MITOCHONDRIAL"/>
    <property type="match status" value="1"/>
</dbReference>
<protein>
    <submittedName>
        <fullName evidence="2">Methyltransferase family protein</fullName>
    </submittedName>
</protein>
<sequence>MLAPAHRVDGLVDWPAEPERVGRWPVYVDFDDSVLDRDHLMSSGGASSIDRGKGLVANVRRAVRRIVNPDTVTRRNVDVLVDALHRESGTSVLPVVLVVGGGEIGNGADRLYTDPRVEVVAFDIYAGPNVQFVADAHRIPFADGSVDAVVVQAVLEHVLDPARVVAEIHRVLRPDGIVYAETPFLQQVHEAAYDFTRFTESGHRWLFREFSRMDSGVVGGPGVQLIWTLGAVVTGLTRSRTAGRLTRLALFWLRFMDHVIPASYQVDGACGVYFMGRRSEAALPAAEMPVQYRGAQ</sequence>
<evidence type="ECO:0000259" key="1">
    <source>
        <dbReference type="Pfam" id="PF08241"/>
    </source>
</evidence>